<evidence type="ECO:0000313" key="3">
    <source>
        <dbReference type="Proteomes" id="UP000834106"/>
    </source>
</evidence>
<gene>
    <name evidence="2" type="ORF">FPE_LOCUS6223</name>
</gene>
<organism evidence="2 3">
    <name type="scientific">Fraxinus pennsylvanica</name>
    <dbReference type="NCBI Taxonomy" id="56036"/>
    <lineage>
        <taxon>Eukaryota</taxon>
        <taxon>Viridiplantae</taxon>
        <taxon>Streptophyta</taxon>
        <taxon>Embryophyta</taxon>
        <taxon>Tracheophyta</taxon>
        <taxon>Spermatophyta</taxon>
        <taxon>Magnoliopsida</taxon>
        <taxon>eudicotyledons</taxon>
        <taxon>Gunneridae</taxon>
        <taxon>Pentapetalae</taxon>
        <taxon>asterids</taxon>
        <taxon>lamiids</taxon>
        <taxon>Lamiales</taxon>
        <taxon>Oleaceae</taxon>
        <taxon>Oleeae</taxon>
        <taxon>Fraxinus</taxon>
    </lineage>
</organism>
<name>A0AAD1YYA2_9LAMI</name>
<accession>A0AAD1YYA2</accession>
<proteinExistence type="predicted"/>
<feature type="region of interest" description="Disordered" evidence="1">
    <location>
        <begin position="110"/>
        <end position="129"/>
    </location>
</feature>
<dbReference type="EMBL" id="OU503038">
    <property type="protein sequence ID" value="CAI9758793.1"/>
    <property type="molecule type" value="Genomic_DNA"/>
</dbReference>
<dbReference type="AlphaFoldDB" id="A0AAD1YYA2"/>
<evidence type="ECO:0000256" key="1">
    <source>
        <dbReference type="SAM" id="MobiDB-lite"/>
    </source>
</evidence>
<protein>
    <submittedName>
        <fullName evidence="2">Uncharacterized protein</fullName>
    </submittedName>
</protein>
<evidence type="ECO:0000313" key="2">
    <source>
        <dbReference type="EMBL" id="CAI9758793.1"/>
    </source>
</evidence>
<dbReference type="Proteomes" id="UP000834106">
    <property type="component" value="Chromosome 3"/>
</dbReference>
<feature type="region of interest" description="Disordered" evidence="1">
    <location>
        <begin position="155"/>
        <end position="193"/>
    </location>
</feature>
<keyword evidence="3" id="KW-1185">Reference proteome</keyword>
<sequence>MNFHKCALGHDKGQGHIIKRIMIKLRFFPCFTFTSSTYPFVRFARDFAKKEAPRPDFATISRSVAKAKKLKTSSAAYKYQLERLLSLSNSPQPTVEDEVEEGVLLVKKKRAGPARVPTSAPSKEVPPPTQPGVIVATLSTIPQAIVPITTYFAEGPTRKRQKRPAKAPAKGKVMDFLGSKDDDLSEAVQKCSH</sequence>
<reference evidence="2" key="1">
    <citation type="submission" date="2023-05" db="EMBL/GenBank/DDBJ databases">
        <authorList>
            <person name="Huff M."/>
        </authorList>
    </citation>
    <scope>NUCLEOTIDE SEQUENCE</scope>
</reference>